<dbReference type="SUPFAM" id="SSF63862">
    <property type="entry name" value="Thiamin pyrophosphokinase, substrate-binding domain"/>
    <property type="match status" value="1"/>
</dbReference>
<dbReference type="InterPro" id="IPR053149">
    <property type="entry name" value="TPK"/>
</dbReference>
<name>A0A6J7MXC1_9ZZZZ</name>
<dbReference type="SMART" id="SM00983">
    <property type="entry name" value="TPK_B1_binding"/>
    <property type="match status" value="1"/>
</dbReference>
<keyword evidence="3" id="KW-0418">Kinase</keyword>
<gene>
    <name evidence="6" type="ORF">UFOPK3001_01752</name>
    <name evidence="7" type="ORF">UFOPK3954_00832</name>
</gene>
<dbReference type="SUPFAM" id="SSF63999">
    <property type="entry name" value="Thiamin pyrophosphokinase, catalytic domain"/>
    <property type="match status" value="1"/>
</dbReference>
<dbReference type="NCBIfam" id="TIGR01378">
    <property type="entry name" value="thi_PPkinase"/>
    <property type="match status" value="1"/>
</dbReference>
<feature type="domain" description="Thiamin pyrophosphokinase thiamin-binding" evidence="5">
    <location>
        <begin position="148"/>
        <end position="207"/>
    </location>
</feature>
<dbReference type="GO" id="GO:0005524">
    <property type="term" value="F:ATP binding"/>
    <property type="evidence" value="ECO:0007669"/>
    <property type="project" value="UniProtKB-KW"/>
</dbReference>
<reference evidence="7" key="1">
    <citation type="submission" date="2020-05" db="EMBL/GenBank/DDBJ databases">
        <authorList>
            <person name="Chiriac C."/>
            <person name="Salcher M."/>
            <person name="Ghai R."/>
            <person name="Kavagutti S V."/>
        </authorList>
    </citation>
    <scope>NUCLEOTIDE SEQUENCE</scope>
</reference>
<evidence type="ECO:0000256" key="3">
    <source>
        <dbReference type="ARBA" id="ARBA00022777"/>
    </source>
</evidence>
<keyword evidence="1" id="KW-0808">Transferase</keyword>
<dbReference type="GO" id="GO:0030975">
    <property type="term" value="F:thiamine binding"/>
    <property type="evidence" value="ECO:0007669"/>
    <property type="project" value="InterPro"/>
</dbReference>
<dbReference type="Pfam" id="PF04263">
    <property type="entry name" value="TPK_catalytic"/>
    <property type="match status" value="1"/>
</dbReference>
<dbReference type="InterPro" id="IPR036371">
    <property type="entry name" value="TPK_B1-bd_sf"/>
</dbReference>
<keyword evidence="4" id="KW-0067">ATP-binding</keyword>
<dbReference type="PANTHER" id="PTHR41299">
    <property type="entry name" value="THIAMINE PYROPHOSPHOKINASE"/>
    <property type="match status" value="1"/>
</dbReference>
<organism evidence="7">
    <name type="scientific">freshwater metagenome</name>
    <dbReference type="NCBI Taxonomy" id="449393"/>
    <lineage>
        <taxon>unclassified sequences</taxon>
        <taxon>metagenomes</taxon>
        <taxon>ecological metagenomes</taxon>
    </lineage>
</organism>
<accession>A0A6J7MXC1</accession>
<dbReference type="AlphaFoldDB" id="A0A6J7MXC1"/>
<dbReference type="Pfam" id="PF04265">
    <property type="entry name" value="TPK_B1_binding"/>
    <property type="match status" value="1"/>
</dbReference>
<dbReference type="Gene3D" id="3.40.50.10240">
    <property type="entry name" value="Thiamin pyrophosphokinase, catalytic domain"/>
    <property type="match status" value="1"/>
</dbReference>
<dbReference type="InterPro" id="IPR036759">
    <property type="entry name" value="TPK_catalytic_sf"/>
</dbReference>
<dbReference type="GO" id="GO:0006772">
    <property type="term" value="P:thiamine metabolic process"/>
    <property type="evidence" value="ECO:0007669"/>
    <property type="project" value="InterPro"/>
</dbReference>
<dbReference type="CDD" id="cd07995">
    <property type="entry name" value="TPK"/>
    <property type="match status" value="1"/>
</dbReference>
<evidence type="ECO:0000259" key="5">
    <source>
        <dbReference type="SMART" id="SM00983"/>
    </source>
</evidence>
<protein>
    <submittedName>
        <fullName evidence="7">Unannotated protein</fullName>
    </submittedName>
</protein>
<sequence length="226" mass="23445">MSTAVVFIGGHPPHPGVLAHLPQDRWVVAADSGYDHATALGVEVDLLVGDMDSVSLDGLLDAAGHGVTIERFPTDKDFTDTELALRAALRHGPSAMVVVSCVGDRLDHSISALMALADPSLAAIPVEAWWGEAHVTVLRGPAARVIGGSVGETVSLLPVDGPAEGVTTTGLLYALHNEVLHATASRGVSNVFTEPSLTIEVRHGALLVIRPHALRSAAAPATPRNP</sequence>
<dbReference type="EMBL" id="CAFAAJ010000125">
    <property type="protein sequence ID" value="CAB4813834.1"/>
    <property type="molecule type" value="Genomic_DNA"/>
</dbReference>
<evidence type="ECO:0000313" key="6">
    <source>
        <dbReference type="EMBL" id="CAB4813834.1"/>
    </source>
</evidence>
<dbReference type="InterPro" id="IPR007371">
    <property type="entry name" value="TPK_catalytic"/>
</dbReference>
<proteinExistence type="predicted"/>
<dbReference type="EMBL" id="CAFBON010000070">
    <property type="protein sequence ID" value="CAB4985830.1"/>
    <property type="molecule type" value="Genomic_DNA"/>
</dbReference>
<keyword evidence="2" id="KW-0547">Nucleotide-binding</keyword>
<dbReference type="GO" id="GO:0009229">
    <property type="term" value="P:thiamine diphosphate biosynthetic process"/>
    <property type="evidence" value="ECO:0007669"/>
    <property type="project" value="InterPro"/>
</dbReference>
<dbReference type="InterPro" id="IPR006282">
    <property type="entry name" value="Thi_PPkinase"/>
</dbReference>
<dbReference type="GO" id="GO:0016301">
    <property type="term" value="F:kinase activity"/>
    <property type="evidence" value="ECO:0007669"/>
    <property type="project" value="UniProtKB-KW"/>
</dbReference>
<dbReference type="PANTHER" id="PTHR41299:SF1">
    <property type="entry name" value="THIAMINE PYROPHOSPHOKINASE"/>
    <property type="match status" value="1"/>
</dbReference>
<evidence type="ECO:0000256" key="2">
    <source>
        <dbReference type="ARBA" id="ARBA00022741"/>
    </source>
</evidence>
<dbReference type="InterPro" id="IPR007373">
    <property type="entry name" value="Thiamin_PyroPKinase_B1-bd"/>
</dbReference>
<evidence type="ECO:0000313" key="7">
    <source>
        <dbReference type="EMBL" id="CAB4985830.1"/>
    </source>
</evidence>
<evidence type="ECO:0000256" key="4">
    <source>
        <dbReference type="ARBA" id="ARBA00022840"/>
    </source>
</evidence>
<evidence type="ECO:0000256" key="1">
    <source>
        <dbReference type="ARBA" id="ARBA00022679"/>
    </source>
</evidence>
<dbReference type="GO" id="GO:0004788">
    <property type="term" value="F:thiamine diphosphokinase activity"/>
    <property type="evidence" value="ECO:0007669"/>
    <property type="project" value="InterPro"/>
</dbReference>